<protein>
    <submittedName>
        <fullName evidence="1">Uncharacterized protein</fullName>
    </submittedName>
</protein>
<proteinExistence type="predicted"/>
<evidence type="ECO:0000313" key="1">
    <source>
        <dbReference type="EMBL" id="QHS92557.1"/>
    </source>
</evidence>
<dbReference type="AlphaFoldDB" id="A0A6C0BJK9"/>
<sequence length="140" mass="15911">MFDHMLNDSLLPVITTDDGLETNLHAIAEQICSRPPGPPCSIQLTMDHETTASPTDLEFELVSNFSMICMHLLFGPSATPCDLSEADLQRLQAYINSIGYVLHVDKEEIETEYIFHISFERYGQTPPTHNPWEHLRKHMA</sequence>
<name>A0A6C0BJK9_9ZZZZ</name>
<organism evidence="1">
    <name type="scientific">viral metagenome</name>
    <dbReference type="NCBI Taxonomy" id="1070528"/>
    <lineage>
        <taxon>unclassified sequences</taxon>
        <taxon>metagenomes</taxon>
        <taxon>organismal metagenomes</taxon>
    </lineage>
</organism>
<accession>A0A6C0BJK9</accession>
<reference evidence="1" key="1">
    <citation type="journal article" date="2020" name="Nature">
        <title>Giant virus diversity and host interactions through global metagenomics.</title>
        <authorList>
            <person name="Schulz F."/>
            <person name="Roux S."/>
            <person name="Paez-Espino D."/>
            <person name="Jungbluth S."/>
            <person name="Walsh D.A."/>
            <person name="Denef V.J."/>
            <person name="McMahon K.D."/>
            <person name="Konstantinidis K.T."/>
            <person name="Eloe-Fadrosh E.A."/>
            <person name="Kyrpides N.C."/>
            <person name="Woyke T."/>
        </authorList>
    </citation>
    <scope>NUCLEOTIDE SEQUENCE</scope>
    <source>
        <strain evidence="1">GVMAG-M-3300014204-73</strain>
    </source>
</reference>
<dbReference type="EMBL" id="MN739181">
    <property type="protein sequence ID" value="QHS92557.1"/>
    <property type="molecule type" value="Genomic_DNA"/>
</dbReference>